<name>A0A660S5U7_UNCT6</name>
<protein>
    <recommendedName>
        <fullName evidence="2">EamA domain-containing protein</fullName>
    </recommendedName>
</protein>
<organism evidence="3 4">
    <name type="scientific">candidate division TA06 bacterium</name>
    <dbReference type="NCBI Taxonomy" id="2250710"/>
    <lineage>
        <taxon>Bacteria</taxon>
        <taxon>Bacteria division TA06</taxon>
    </lineage>
</organism>
<evidence type="ECO:0000256" key="1">
    <source>
        <dbReference type="SAM" id="Phobius"/>
    </source>
</evidence>
<reference evidence="3 4" key="1">
    <citation type="submission" date="2018-06" db="EMBL/GenBank/DDBJ databases">
        <title>Extensive metabolic versatility and redundancy in microbially diverse, dynamic hydrothermal sediments.</title>
        <authorList>
            <person name="Dombrowski N."/>
            <person name="Teske A."/>
            <person name="Baker B.J."/>
        </authorList>
    </citation>
    <scope>NUCLEOTIDE SEQUENCE [LARGE SCALE GENOMIC DNA]</scope>
    <source>
        <strain evidence="3">B35_G9</strain>
    </source>
</reference>
<feature type="domain" description="EamA" evidence="2">
    <location>
        <begin position="3"/>
        <end position="131"/>
    </location>
</feature>
<feature type="transmembrane region" description="Helical" evidence="1">
    <location>
        <begin position="228"/>
        <end position="249"/>
    </location>
</feature>
<keyword evidence="1" id="KW-0812">Transmembrane</keyword>
<feature type="transmembrane region" description="Helical" evidence="1">
    <location>
        <begin position="31"/>
        <end position="49"/>
    </location>
</feature>
<feature type="transmembrane region" description="Helical" evidence="1">
    <location>
        <begin position="140"/>
        <end position="160"/>
    </location>
</feature>
<keyword evidence="1" id="KW-0472">Membrane</keyword>
<dbReference type="InterPro" id="IPR037185">
    <property type="entry name" value="EmrE-like"/>
</dbReference>
<dbReference type="AlphaFoldDB" id="A0A660S5U7"/>
<keyword evidence="1" id="KW-1133">Transmembrane helix</keyword>
<gene>
    <name evidence="3" type="ORF">DRP44_06955</name>
</gene>
<dbReference type="GO" id="GO:0016020">
    <property type="term" value="C:membrane"/>
    <property type="evidence" value="ECO:0007669"/>
    <property type="project" value="InterPro"/>
</dbReference>
<dbReference type="EMBL" id="QNBC01000107">
    <property type="protein sequence ID" value="RKX65153.1"/>
    <property type="molecule type" value="Genomic_DNA"/>
</dbReference>
<dbReference type="Pfam" id="PF00892">
    <property type="entry name" value="EamA"/>
    <property type="match status" value="2"/>
</dbReference>
<evidence type="ECO:0000313" key="3">
    <source>
        <dbReference type="EMBL" id="RKX65153.1"/>
    </source>
</evidence>
<dbReference type="SUPFAM" id="SSF103481">
    <property type="entry name" value="Multidrug resistance efflux transporter EmrE"/>
    <property type="match status" value="2"/>
</dbReference>
<feature type="transmembrane region" description="Helical" evidence="1">
    <location>
        <begin position="88"/>
        <end position="108"/>
    </location>
</feature>
<feature type="transmembrane region" description="Helical" evidence="1">
    <location>
        <begin position="172"/>
        <end position="191"/>
    </location>
</feature>
<proteinExistence type="predicted"/>
<dbReference type="InterPro" id="IPR000620">
    <property type="entry name" value="EamA_dom"/>
</dbReference>
<accession>A0A660S5U7</accession>
<feature type="transmembrane region" description="Helical" evidence="1">
    <location>
        <begin position="55"/>
        <end position="76"/>
    </location>
</feature>
<comment type="caution">
    <text evidence="3">The sequence shown here is derived from an EMBL/GenBank/DDBJ whole genome shotgun (WGS) entry which is preliminary data.</text>
</comment>
<evidence type="ECO:0000313" key="4">
    <source>
        <dbReference type="Proteomes" id="UP000282321"/>
    </source>
</evidence>
<evidence type="ECO:0000259" key="2">
    <source>
        <dbReference type="Pfam" id="PF00892"/>
    </source>
</evidence>
<feature type="transmembrane region" description="Helical" evidence="1">
    <location>
        <begin position="203"/>
        <end position="222"/>
    </location>
</feature>
<feature type="transmembrane region" description="Helical" evidence="1">
    <location>
        <begin position="258"/>
        <end position="274"/>
    </location>
</feature>
<sequence>MVYLIFSILSSVTIALLVKRNENADLNRLKVLFYNYITISSVLLLINVIRHSLFFDLHLFVLSIIVGFLFAMNFFVYMRLINSADISLPTLAMRLSLVIPVTLSVFLYGESLSITRGVGIALAICSIFMMYNPAEKRKDILLIFLLFLFAGISDFSMKYFEMNFPLKFELSFIMFLFSWAAVFSALFSLIYKRKSGISEVYNGIILAIPNLLSSFFLILALKQVDATVVFPVVNISIIVLSALGSKLLFKELFSKQKIISFAFGIIAIIVLALGG</sequence>
<dbReference type="Proteomes" id="UP000282321">
    <property type="component" value="Unassembled WGS sequence"/>
</dbReference>
<feature type="transmembrane region" description="Helical" evidence="1">
    <location>
        <begin position="114"/>
        <end position="131"/>
    </location>
</feature>
<dbReference type="Gene3D" id="1.10.3730.20">
    <property type="match status" value="2"/>
</dbReference>
<feature type="domain" description="EamA" evidence="2">
    <location>
        <begin position="140"/>
        <end position="271"/>
    </location>
</feature>